<dbReference type="Proteomes" id="UP000799755">
    <property type="component" value="Unassembled WGS sequence"/>
</dbReference>
<evidence type="ECO:0000313" key="2">
    <source>
        <dbReference type="Proteomes" id="UP000799755"/>
    </source>
</evidence>
<keyword evidence="2" id="KW-1185">Reference proteome</keyword>
<gene>
    <name evidence="1" type="ORF">BDR25DRAFT_322077</name>
</gene>
<accession>A0ACB6RBZ2</accession>
<reference evidence="1" key="1">
    <citation type="journal article" date="2020" name="Stud. Mycol.">
        <title>101 Dothideomycetes genomes: a test case for predicting lifestyles and emergence of pathogens.</title>
        <authorList>
            <person name="Haridas S."/>
            <person name="Albert R."/>
            <person name="Binder M."/>
            <person name="Bloem J."/>
            <person name="Labutti K."/>
            <person name="Salamov A."/>
            <person name="Andreopoulos B."/>
            <person name="Baker S."/>
            <person name="Barry K."/>
            <person name="Bills G."/>
            <person name="Bluhm B."/>
            <person name="Cannon C."/>
            <person name="Castanera R."/>
            <person name="Culley D."/>
            <person name="Daum C."/>
            <person name="Ezra D."/>
            <person name="Gonzalez J."/>
            <person name="Henrissat B."/>
            <person name="Kuo A."/>
            <person name="Liang C."/>
            <person name="Lipzen A."/>
            <person name="Lutzoni F."/>
            <person name="Magnuson J."/>
            <person name="Mondo S."/>
            <person name="Nolan M."/>
            <person name="Ohm R."/>
            <person name="Pangilinan J."/>
            <person name="Park H.-J."/>
            <person name="Ramirez L."/>
            <person name="Alfaro M."/>
            <person name="Sun H."/>
            <person name="Tritt A."/>
            <person name="Yoshinaga Y."/>
            <person name="Zwiers L.-H."/>
            <person name="Turgeon B."/>
            <person name="Goodwin S."/>
            <person name="Spatafora J."/>
            <person name="Crous P."/>
            <person name="Grigoriev I."/>
        </authorList>
    </citation>
    <scope>NUCLEOTIDE SEQUENCE</scope>
    <source>
        <strain evidence="1">ATCC 200398</strain>
    </source>
</reference>
<name>A0ACB6RBZ2_9PLEO</name>
<sequence length="145" mass="15676">MASKSTKVVKIDDVWQVEGRPREGLKILSTLQPSNLPGKIMIVAEVNFPPNGATPAHRHGGAAVVAVALEGTTVNQMNCEEPITCPPGSFWYEAPGCHHVWSENMSKDDGARFLAILIVDEEVVQDGMEGILVLDAEVEAREKGE</sequence>
<protein>
    <submittedName>
        <fullName evidence="1">Uncharacterized protein</fullName>
    </submittedName>
</protein>
<organism evidence="1 2">
    <name type="scientific">Lindgomyces ingoldianus</name>
    <dbReference type="NCBI Taxonomy" id="673940"/>
    <lineage>
        <taxon>Eukaryota</taxon>
        <taxon>Fungi</taxon>
        <taxon>Dikarya</taxon>
        <taxon>Ascomycota</taxon>
        <taxon>Pezizomycotina</taxon>
        <taxon>Dothideomycetes</taxon>
        <taxon>Pleosporomycetidae</taxon>
        <taxon>Pleosporales</taxon>
        <taxon>Lindgomycetaceae</taxon>
        <taxon>Lindgomyces</taxon>
    </lineage>
</organism>
<comment type="caution">
    <text evidence="1">The sequence shown here is derived from an EMBL/GenBank/DDBJ whole genome shotgun (WGS) entry which is preliminary data.</text>
</comment>
<evidence type="ECO:0000313" key="1">
    <source>
        <dbReference type="EMBL" id="KAF2476701.1"/>
    </source>
</evidence>
<dbReference type="EMBL" id="MU003494">
    <property type="protein sequence ID" value="KAF2476701.1"/>
    <property type="molecule type" value="Genomic_DNA"/>
</dbReference>
<proteinExistence type="predicted"/>